<feature type="transmembrane region" description="Helical" evidence="6">
    <location>
        <begin position="207"/>
        <end position="228"/>
    </location>
</feature>
<dbReference type="Gene3D" id="1.20.1250.20">
    <property type="entry name" value="MFS general substrate transporter like domains"/>
    <property type="match status" value="2"/>
</dbReference>
<keyword evidence="8" id="KW-1185">Reference proteome</keyword>
<dbReference type="FunFam" id="1.20.1250.20:FF:000013">
    <property type="entry name" value="MFS general substrate transporter"/>
    <property type="match status" value="1"/>
</dbReference>
<evidence type="ECO:0000256" key="1">
    <source>
        <dbReference type="ARBA" id="ARBA00004141"/>
    </source>
</evidence>
<dbReference type="GO" id="GO:0016020">
    <property type="term" value="C:membrane"/>
    <property type="evidence" value="ECO:0007669"/>
    <property type="project" value="UniProtKB-SubCell"/>
</dbReference>
<organism evidence="7 8">
    <name type="scientific">Myriangium duriaei CBS 260.36</name>
    <dbReference type="NCBI Taxonomy" id="1168546"/>
    <lineage>
        <taxon>Eukaryota</taxon>
        <taxon>Fungi</taxon>
        <taxon>Dikarya</taxon>
        <taxon>Ascomycota</taxon>
        <taxon>Pezizomycotina</taxon>
        <taxon>Dothideomycetes</taxon>
        <taxon>Dothideomycetidae</taxon>
        <taxon>Myriangiales</taxon>
        <taxon>Myriangiaceae</taxon>
        <taxon>Myriangium</taxon>
    </lineage>
</organism>
<accession>A0A9P4J898</accession>
<dbReference type="InterPro" id="IPR011701">
    <property type="entry name" value="MFS"/>
</dbReference>
<gene>
    <name evidence="7" type="ORF">K461DRAFT_320417</name>
</gene>
<reference evidence="7" key="1">
    <citation type="journal article" date="2020" name="Stud. Mycol.">
        <title>101 Dothideomycetes genomes: a test case for predicting lifestyles and emergence of pathogens.</title>
        <authorList>
            <person name="Haridas S."/>
            <person name="Albert R."/>
            <person name="Binder M."/>
            <person name="Bloem J."/>
            <person name="Labutti K."/>
            <person name="Salamov A."/>
            <person name="Andreopoulos B."/>
            <person name="Baker S."/>
            <person name="Barry K."/>
            <person name="Bills G."/>
            <person name="Bluhm B."/>
            <person name="Cannon C."/>
            <person name="Castanera R."/>
            <person name="Culley D."/>
            <person name="Daum C."/>
            <person name="Ezra D."/>
            <person name="Gonzalez J."/>
            <person name="Henrissat B."/>
            <person name="Kuo A."/>
            <person name="Liang C."/>
            <person name="Lipzen A."/>
            <person name="Lutzoni F."/>
            <person name="Magnuson J."/>
            <person name="Mondo S."/>
            <person name="Nolan M."/>
            <person name="Ohm R."/>
            <person name="Pangilinan J."/>
            <person name="Park H.-J."/>
            <person name="Ramirez L."/>
            <person name="Alfaro M."/>
            <person name="Sun H."/>
            <person name="Tritt A."/>
            <person name="Yoshinaga Y."/>
            <person name="Zwiers L.-H."/>
            <person name="Turgeon B."/>
            <person name="Goodwin S."/>
            <person name="Spatafora J."/>
            <person name="Crous P."/>
            <person name="Grigoriev I."/>
        </authorList>
    </citation>
    <scope>NUCLEOTIDE SEQUENCE</scope>
    <source>
        <strain evidence="7">CBS 260.36</strain>
    </source>
</reference>
<dbReference type="EMBL" id="ML996084">
    <property type="protein sequence ID" value="KAF2154263.1"/>
    <property type="molecule type" value="Genomic_DNA"/>
</dbReference>
<evidence type="ECO:0000313" key="8">
    <source>
        <dbReference type="Proteomes" id="UP000799439"/>
    </source>
</evidence>
<evidence type="ECO:0000313" key="7">
    <source>
        <dbReference type="EMBL" id="KAF2154263.1"/>
    </source>
</evidence>
<dbReference type="GO" id="GO:0022857">
    <property type="term" value="F:transmembrane transporter activity"/>
    <property type="evidence" value="ECO:0007669"/>
    <property type="project" value="InterPro"/>
</dbReference>
<keyword evidence="4 6" id="KW-1133">Transmembrane helix</keyword>
<protein>
    <submittedName>
        <fullName evidence="7">MFS general substrate transporter</fullName>
    </submittedName>
</protein>
<dbReference type="AlphaFoldDB" id="A0A9P4J898"/>
<dbReference type="Pfam" id="PF07690">
    <property type="entry name" value="MFS_1"/>
    <property type="match status" value="1"/>
</dbReference>
<evidence type="ECO:0000256" key="3">
    <source>
        <dbReference type="ARBA" id="ARBA00022692"/>
    </source>
</evidence>
<feature type="transmembrane region" description="Helical" evidence="6">
    <location>
        <begin position="347"/>
        <end position="367"/>
    </location>
</feature>
<comment type="caution">
    <text evidence="7">The sequence shown here is derived from an EMBL/GenBank/DDBJ whole genome shotgun (WGS) entry which is preliminary data.</text>
</comment>
<feature type="transmembrane region" description="Helical" evidence="6">
    <location>
        <begin position="379"/>
        <end position="399"/>
    </location>
</feature>
<name>A0A9P4J898_9PEZI</name>
<dbReference type="FunFam" id="1.20.1250.20:FF:000018">
    <property type="entry name" value="MFS transporter permease"/>
    <property type="match status" value="1"/>
</dbReference>
<feature type="transmembrane region" description="Helical" evidence="6">
    <location>
        <begin position="411"/>
        <end position="432"/>
    </location>
</feature>
<evidence type="ECO:0000256" key="5">
    <source>
        <dbReference type="ARBA" id="ARBA00023136"/>
    </source>
</evidence>
<dbReference type="OrthoDB" id="2985014at2759"/>
<proteinExistence type="predicted"/>
<evidence type="ECO:0000256" key="4">
    <source>
        <dbReference type="ARBA" id="ARBA00022989"/>
    </source>
</evidence>
<keyword evidence="3 6" id="KW-0812">Transmembrane</keyword>
<feature type="transmembrane region" description="Helical" evidence="6">
    <location>
        <begin position="172"/>
        <end position="195"/>
    </location>
</feature>
<keyword evidence="5 6" id="KW-0472">Membrane</keyword>
<evidence type="ECO:0000256" key="6">
    <source>
        <dbReference type="SAM" id="Phobius"/>
    </source>
</evidence>
<dbReference type="PANTHER" id="PTHR43791">
    <property type="entry name" value="PERMEASE-RELATED"/>
    <property type="match status" value="1"/>
</dbReference>
<sequence>MSTHKHPSAFKQQSVEMLEKADVTSPEISGVQIANSRSQWVCRQFDLKVLPIVCCLYVLSYLDRGNIGNAKTAGMQKDLHLSSSQWTWVLNSFYVCYVCFEWTNMLWKIWPAHIYVAVLCILWGTAAMSSGTVHNLGGLIVSRCFLGVFEAAFGAGAPYFLSLFYNRKELGFRIALLLGMSPLANCFASALAYGIVQIKGSLLPWRYLFFIEGAPTIAFSVVVFFFLADGPSEAKFFDEEDQTLALERLETNYVHTAIHFCCNFSFAGLSNFLPTIVANMGYTNVNAQGVTAPIYFGAFLCCVGTAFLSDRIKKRGILVAIFSAIGGIGYLILVTKDDKASNAARYAGVWLAACGVFPALSLNMTWLLNNQQGDSKRGVGLAILAIFGQCSSFVSSSLFPNSAAPYYKKGCAVGCALTFLITAIALVHTVVLHTENKRRDRKYGPADETLRLDVTETGDKNPHFRYLL</sequence>
<dbReference type="InterPro" id="IPR036259">
    <property type="entry name" value="MFS_trans_sf"/>
</dbReference>
<feature type="transmembrane region" description="Helical" evidence="6">
    <location>
        <begin position="140"/>
        <end position="160"/>
    </location>
</feature>
<dbReference type="PANTHER" id="PTHR43791:SF75">
    <property type="entry name" value="TRANSPORTER, PUTATIVE (AFU_ORTHOLOGUE AFUA_2G00110)-RELATED"/>
    <property type="match status" value="1"/>
</dbReference>
<evidence type="ECO:0000256" key="2">
    <source>
        <dbReference type="ARBA" id="ARBA00022448"/>
    </source>
</evidence>
<feature type="transmembrane region" description="Helical" evidence="6">
    <location>
        <begin position="316"/>
        <end position="335"/>
    </location>
</feature>
<dbReference type="SUPFAM" id="SSF103473">
    <property type="entry name" value="MFS general substrate transporter"/>
    <property type="match status" value="1"/>
</dbReference>
<feature type="transmembrane region" description="Helical" evidence="6">
    <location>
        <begin position="290"/>
        <end position="309"/>
    </location>
</feature>
<feature type="transmembrane region" description="Helical" evidence="6">
    <location>
        <begin position="109"/>
        <end position="128"/>
    </location>
</feature>
<comment type="subcellular location">
    <subcellularLocation>
        <location evidence="1">Membrane</location>
        <topology evidence="1">Multi-pass membrane protein</topology>
    </subcellularLocation>
</comment>
<keyword evidence="2" id="KW-0813">Transport</keyword>
<dbReference type="Proteomes" id="UP000799439">
    <property type="component" value="Unassembled WGS sequence"/>
</dbReference>